<feature type="domain" description="YdbS-like PH" evidence="3">
    <location>
        <begin position="62"/>
        <end position="139"/>
    </location>
</feature>
<protein>
    <submittedName>
        <fullName evidence="4">PH domain-containing protein</fullName>
    </submittedName>
</protein>
<dbReference type="RefSeq" id="WP_227227669.1">
    <property type="nucleotide sequence ID" value="NZ_JAJCVJ010000001.1"/>
</dbReference>
<dbReference type="EMBL" id="JBHSKX010000001">
    <property type="protein sequence ID" value="MFC5367002.1"/>
    <property type="molecule type" value="Genomic_DNA"/>
</dbReference>
<keyword evidence="2" id="KW-1133">Transmembrane helix</keyword>
<dbReference type="PANTHER" id="PTHR34473:SF3">
    <property type="entry name" value="TRANSMEMBRANE PROTEIN-RELATED"/>
    <property type="match status" value="1"/>
</dbReference>
<dbReference type="PANTHER" id="PTHR34473">
    <property type="entry name" value="UPF0699 TRANSMEMBRANE PROTEIN YDBS"/>
    <property type="match status" value="1"/>
</dbReference>
<evidence type="ECO:0000313" key="4">
    <source>
        <dbReference type="EMBL" id="MFC5367002.1"/>
    </source>
</evidence>
<comment type="caution">
    <text evidence="4">The sequence shown here is derived from an EMBL/GenBank/DDBJ whole genome shotgun (WGS) entry which is preliminary data.</text>
</comment>
<feature type="compositionally biased region" description="Basic and acidic residues" evidence="1">
    <location>
        <begin position="602"/>
        <end position="652"/>
    </location>
</feature>
<feature type="transmembrane region" description="Helical" evidence="2">
    <location>
        <begin position="40"/>
        <end position="61"/>
    </location>
</feature>
<evidence type="ECO:0000256" key="2">
    <source>
        <dbReference type="SAM" id="Phobius"/>
    </source>
</evidence>
<feature type="domain" description="YdbS-like PH" evidence="3">
    <location>
        <begin position="237"/>
        <end position="325"/>
    </location>
</feature>
<feature type="compositionally biased region" description="Acidic residues" evidence="1">
    <location>
        <begin position="543"/>
        <end position="560"/>
    </location>
</feature>
<gene>
    <name evidence="4" type="ORF">ACFPJ5_08620</name>
</gene>
<feature type="transmembrane region" description="Helical" evidence="2">
    <location>
        <begin position="210"/>
        <end position="235"/>
    </location>
</feature>
<evidence type="ECO:0000256" key="1">
    <source>
        <dbReference type="SAM" id="MobiDB-lite"/>
    </source>
</evidence>
<name>A0ABD5RBC7_9EURY</name>
<evidence type="ECO:0000259" key="3">
    <source>
        <dbReference type="Pfam" id="PF03703"/>
    </source>
</evidence>
<reference evidence="4 5" key="1">
    <citation type="journal article" date="2019" name="Int. J. Syst. Evol. Microbiol.">
        <title>The Global Catalogue of Microorganisms (GCM) 10K type strain sequencing project: providing services to taxonomists for standard genome sequencing and annotation.</title>
        <authorList>
            <consortium name="The Broad Institute Genomics Platform"/>
            <consortium name="The Broad Institute Genome Sequencing Center for Infectious Disease"/>
            <person name="Wu L."/>
            <person name="Ma J."/>
        </authorList>
    </citation>
    <scope>NUCLEOTIDE SEQUENCE [LARGE SCALE GENOMIC DNA]</scope>
    <source>
        <strain evidence="4 5">CGMCC 1.12237</strain>
    </source>
</reference>
<feature type="domain" description="YdbS-like PH" evidence="3">
    <location>
        <begin position="390"/>
        <end position="471"/>
    </location>
</feature>
<keyword evidence="2" id="KW-0812">Transmembrane</keyword>
<dbReference type="AlphaFoldDB" id="A0ABD5RBC7"/>
<organism evidence="4 5">
    <name type="scientific">Salinirubrum litoreum</name>
    <dbReference type="NCBI Taxonomy" id="1126234"/>
    <lineage>
        <taxon>Archaea</taxon>
        <taxon>Methanobacteriati</taxon>
        <taxon>Methanobacteriota</taxon>
        <taxon>Stenosarchaea group</taxon>
        <taxon>Halobacteria</taxon>
        <taxon>Halobacteriales</taxon>
        <taxon>Haloferacaceae</taxon>
        <taxon>Salinirubrum</taxon>
    </lineage>
</organism>
<dbReference type="Pfam" id="PF03703">
    <property type="entry name" value="bPH_2"/>
    <property type="match status" value="3"/>
</dbReference>
<feature type="transmembrane region" description="Helical" evidence="2">
    <location>
        <begin position="344"/>
        <end position="364"/>
    </location>
</feature>
<keyword evidence="2" id="KW-0472">Membrane</keyword>
<feature type="compositionally biased region" description="Acidic residues" evidence="1">
    <location>
        <begin position="586"/>
        <end position="601"/>
    </location>
</feature>
<accession>A0ABD5RBC7</accession>
<keyword evidence="5" id="KW-1185">Reference proteome</keyword>
<feature type="compositionally biased region" description="Low complexity" evidence="1">
    <location>
        <begin position="518"/>
        <end position="542"/>
    </location>
</feature>
<dbReference type="Proteomes" id="UP001596201">
    <property type="component" value="Unassembled WGS sequence"/>
</dbReference>
<dbReference type="InterPro" id="IPR005182">
    <property type="entry name" value="YdbS-like_PH"/>
</dbReference>
<proteinExistence type="predicted"/>
<feature type="region of interest" description="Disordered" evidence="1">
    <location>
        <begin position="483"/>
        <end position="652"/>
    </location>
</feature>
<feature type="transmembrane region" description="Helical" evidence="2">
    <location>
        <begin position="12"/>
        <end position="34"/>
    </location>
</feature>
<sequence>MRLAPLSIPYRAVQRGISLVFTLAFVLFSTSSFLGPLGPLASVGILGLAVLTVVGYEVAYFRRFDYELTSDTFDVRSGVFSRRNREIPLRRIQNVDISRNVAQRVLGIAAVDFETAGGGQTEGSLRYVTFEEAKRLQSEIARLKRGTTDEGEPVPEPEEEELFALADWELALVGLLSFDLRVPGLLLFLLSGSVPFVPQMLPDDTATLLGIAGIAVLVVGVLLFSWLASAVVAVLNYYGFRLTRTDEELQYERGLLQRYDGSIPLDKIQTLTVTDNPLKRYFGYATLQIETAGYSGGGQDGTARGSEAAVPLASRERVVELANEIEAFGDPEFRRPPKRIRRRYAMRYLIALGVLTGVLYAVNVVVPQPLPWYATAVGLPLLPVAAHLKWKHRGYWLGDDHVVTRNGVWNREIKIVPYYRVQTVIDSRTIFQRRWRVATVTVDTAGSLSILGRDAAAVDIERDDADDLRDELAERLRVAVARRRTRRPRQSMIAESVAAEQTTEKSDDSAQTAAVTTDGESVAASGSESAASGSESAASESESPAESDASESERDSESEDTTSKNGASDETGEEHGGGFVFGSTVESDDESEDGEEASDDAETTREEASDDAETTREEASDDAETTREEASDDAETTREEASDDAETTRDDA</sequence>
<evidence type="ECO:0000313" key="5">
    <source>
        <dbReference type="Proteomes" id="UP001596201"/>
    </source>
</evidence>